<evidence type="ECO:0000313" key="2">
    <source>
        <dbReference type="EMBL" id="OAH15712.1"/>
    </source>
</evidence>
<keyword evidence="3" id="KW-1185">Reference proteome</keyword>
<sequence length="45" mass="4786">MTVGPHEKGAVGTESARVRRVLPDTPETASGKILPRDVCSRPQDA</sequence>
<name>A0A177HXT9_9ACTN</name>
<evidence type="ECO:0000313" key="3">
    <source>
        <dbReference type="Proteomes" id="UP000077381"/>
    </source>
</evidence>
<dbReference type="AlphaFoldDB" id="A0A177HXT9"/>
<proteinExistence type="predicted"/>
<comment type="caution">
    <text evidence="2">The sequence shown here is derived from an EMBL/GenBank/DDBJ whole genome shotgun (WGS) entry which is preliminary data.</text>
</comment>
<evidence type="ECO:0000256" key="1">
    <source>
        <dbReference type="SAM" id="MobiDB-lite"/>
    </source>
</evidence>
<feature type="region of interest" description="Disordered" evidence="1">
    <location>
        <begin position="1"/>
        <end position="45"/>
    </location>
</feature>
<protein>
    <recommendedName>
        <fullName evidence="4">AMP-binding enzyme C-terminal domain-containing protein</fullName>
    </recommendedName>
</protein>
<dbReference type="EMBL" id="LOHS01000036">
    <property type="protein sequence ID" value="OAH15712.1"/>
    <property type="molecule type" value="Genomic_DNA"/>
</dbReference>
<feature type="compositionally biased region" description="Basic and acidic residues" evidence="1">
    <location>
        <begin position="34"/>
        <end position="45"/>
    </location>
</feature>
<dbReference type="PATRIC" id="fig|1716141.3.peg.987"/>
<evidence type="ECO:0008006" key="4">
    <source>
        <dbReference type="Google" id="ProtNLM"/>
    </source>
</evidence>
<dbReference type="STRING" id="1716141.STSP_09340"/>
<dbReference type="Proteomes" id="UP000077381">
    <property type="component" value="Unassembled WGS sequence"/>
</dbReference>
<organism evidence="2 3">
    <name type="scientific">Streptomyces jeddahensis</name>
    <dbReference type="NCBI Taxonomy" id="1716141"/>
    <lineage>
        <taxon>Bacteria</taxon>
        <taxon>Bacillati</taxon>
        <taxon>Actinomycetota</taxon>
        <taxon>Actinomycetes</taxon>
        <taxon>Kitasatosporales</taxon>
        <taxon>Streptomycetaceae</taxon>
        <taxon>Streptomyces</taxon>
    </lineage>
</organism>
<reference evidence="2 3" key="1">
    <citation type="submission" date="2015-12" db="EMBL/GenBank/DDBJ databases">
        <title>Genome sequence of Streptomyces sp. G25.</title>
        <authorList>
            <person name="Poehlein A."/>
            <person name="Roettig A."/>
            <person name="Hiessl S."/>
            <person name="Hauschild P."/>
            <person name="Schauer J."/>
            <person name="Madkour M.H."/>
            <person name="Al-Ansari A.M."/>
            <person name="Almakishah N.H."/>
            <person name="Steinbuechel A."/>
            <person name="Daniel R."/>
        </authorList>
    </citation>
    <scope>NUCLEOTIDE SEQUENCE [LARGE SCALE GENOMIC DNA]</scope>
    <source>
        <strain evidence="3">G25(2015)</strain>
    </source>
</reference>
<gene>
    <name evidence="2" type="ORF">STSP_09340</name>
</gene>
<accession>A0A177HXT9</accession>